<dbReference type="InterPro" id="IPR018776">
    <property type="entry name" value="Membrane_prot_PTPS-rel_domain"/>
</dbReference>
<accession>A0A1F7JMR8</accession>
<comment type="caution">
    <text evidence="3">The sequence shown here is derived from an EMBL/GenBank/DDBJ whole genome shotgun (WGS) entry which is preliminary data.</text>
</comment>
<feature type="transmembrane region" description="Helical" evidence="1">
    <location>
        <begin position="53"/>
        <end position="72"/>
    </location>
</feature>
<feature type="transmembrane region" description="Helical" evidence="1">
    <location>
        <begin position="570"/>
        <end position="588"/>
    </location>
</feature>
<feature type="transmembrane region" description="Helical" evidence="1">
    <location>
        <begin position="92"/>
        <end position="113"/>
    </location>
</feature>
<organism evidence="3 4">
    <name type="scientific">Candidatus Roizmanbacteria bacterium RIFCSPLOWO2_02_FULL_38_10</name>
    <dbReference type="NCBI Taxonomy" id="1802074"/>
    <lineage>
        <taxon>Bacteria</taxon>
        <taxon>Candidatus Roizmaniibacteriota</taxon>
    </lineage>
</organism>
<protein>
    <recommendedName>
        <fullName evidence="2">Membrane protein 6-pyruvoyl-tetrahydropterin synthase-related domain-containing protein</fullName>
    </recommendedName>
</protein>
<feature type="transmembrane region" description="Helical" evidence="1">
    <location>
        <begin position="402"/>
        <end position="424"/>
    </location>
</feature>
<feature type="transmembrane region" description="Helical" evidence="1">
    <location>
        <begin position="12"/>
        <end position="32"/>
    </location>
</feature>
<dbReference type="AlphaFoldDB" id="A0A1F7JMR8"/>
<proteinExistence type="predicted"/>
<dbReference type="Proteomes" id="UP000176376">
    <property type="component" value="Unassembled WGS sequence"/>
</dbReference>
<feature type="transmembrane region" description="Helical" evidence="1">
    <location>
        <begin position="368"/>
        <end position="390"/>
    </location>
</feature>
<dbReference type="STRING" id="1802074.A3J15_00710"/>
<dbReference type="EMBL" id="MGAY01000019">
    <property type="protein sequence ID" value="OGK56905.1"/>
    <property type="molecule type" value="Genomic_DNA"/>
</dbReference>
<evidence type="ECO:0000313" key="4">
    <source>
        <dbReference type="Proteomes" id="UP000176376"/>
    </source>
</evidence>
<feature type="transmembrane region" description="Helical" evidence="1">
    <location>
        <begin position="199"/>
        <end position="215"/>
    </location>
</feature>
<keyword evidence="1" id="KW-1133">Transmembrane helix</keyword>
<feature type="transmembrane region" description="Helical" evidence="1">
    <location>
        <begin position="304"/>
        <end position="322"/>
    </location>
</feature>
<evidence type="ECO:0000259" key="2">
    <source>
        <dbReference type="Pfam" id="PF10131"/>
    </source>
</evidence>
<feature type="transmembrane region" description="Helical" evidence="1">
    <location>
        <begin position="227"/>
        <end position="247"/>
    </location>
</feature>
<feature type="domain" description="Membrane protein 6-pyruvoyl-tetrahydropterin synthase-related" evidence="2">
    <location>
        <begin position="72"/>
        <end position="432"/>
    </location>
</feature>
<feature type="transmembrane region" description="Helical" evidence="1">
    <location>
        <begin position="334"/>
        <end position="356"/>
    </location>
</feature>
<feature type="transmembrane region" description="Helical" evidence="1">
    <location>
        <begin position="125"/>
        <end position="145"/>
    </location>
</feature>
<keyword evidence="1" id="KW-0812">Transmembrane</keyword>
<dbReference type="Pfam" id="PF10131">
    <property type="entry name" value="PTPS_related"/>
    <property type="match status" value="1"/>
</dbReference>
<reference evidence="3 4" key="1">
    <citation type="journal article" date="2016" name="Nat. Commun.">
        <title>Thousands of microbial genomes shed light on interconnected biogeochemical processes in an aquifer system.</title>
        <authorList>
            <person name="Anantharaman K."/>
            <person name="Brown C.T."/>
            <person name="Hug L.A."/>
            <person name="Sharon I."/>
            <person name="Castelle C.J."/>
            <person name="Probst A.J."/>
            <person name="Thomas B.C."/>
            <person name="Singh A."/>
            <person name="Wilkins M.J."/>
            <person name="Karaoz U."/>
            <person name="Brodie E.L."/>
            <person name="Williams K.H."/>
            <person name="Hubbard S.S."/>
            <person name="Banfield J.F."/>
        </authorList>
    </citation>
    <scope>NUCLEOTIDE SEQUENCE [LARGE SCALE GENOMIC DNA]</scope>
</reference>
<evidence type="ECO:0000313" key="3">
    <source>
        <dbReference type="EMBL" id="OGK56905.1"/>
    </source>
</evidence>
<sequence length="597" mass="68808">MSGKITRALLEWSILLIITIPSFIALINNDYFPMHDDQHIARLFLLDQGIMQGSIFPRWVGGLGFGFGYPLFNFYPPLIYYLGLLFHSVGFSYIWSIKLVFMVGFILGAIGIFHLTKSLTNKMSAYFSVALFTYAFYHAVLIYVRGALAEFFAMSLIPYVFLFLLYTFQKKDSHNYIYLGVSIALLILCHPLIAFPTFLLLILSIIYFLTTIMLGDNTDKIDQLVSFGKRIIISIVIGLSLSAFFWIPSITEKQYTLTDTILTQELASYKLHYIYPQQFIYSPWGFGGSGVGLSDGMTMQLGKMQIGFFLISLFLLIVYIVGRLTDREKISRNYFFILCLFLFSLFMTTPYSSFIWDNVKYLWYLQFPWRFLTFTTVFVAVLGGYSIYLSEKILKQKKNLSLFFNKYLLISATLVLSAMTVLIYQKYFHPEKYLHINDNQRTTYDQLAWNVSRTSFEFIPKGVKTMTSSLKTTIPAIQKTDIAKNSYTLLSGNSQISQQINLFTKKSYTINVLTDSLIQINTFYFPGWNAYLDDQSIQINDNNSFKLIRVNVPKGYHKLILKFENTIPRTVGNVLSIIGLMIILTLLLKKNRVEVIH</sequence>
<feature type="transmembrane region" description="Helical" evidence="1">
    <location>
        <begin position="175"/>
        <end position="193"/>
    </location>
</feature>
<evidence type="ECO:0000256" key="1">
    <source>
        <dbReference type="SAM" id="Phobius"/>
    </source>
</evidence>
<keyword evidence="1" id="KW-0472">Membrane</keyword>
<gene>
    <name evidence="3" type="ORF">A3J15_00710</name>
</gene>
<feature type="transmembrane region" description="Helical" evidence="1">
    <location>
        <begin position="151"/>
        <end position="168"/>
    </location>
</feature>
<name>A0A1F7JMR8_9BACT</name>